<feature type="transmembrane region" description="Helical" evidence="7">
    <location>
        <begin position="173"/>
        <end position="195"/>
    </location>
</feature>
<proteinExistence type="inferred from homology"/>
<dbReference type="Pfam" id="PF00474">
    <property type="entry name" value="SSF"/>
    <property type="match status" value="1"/>
</dbReference>
<keyword evidence="4 7" id="KW-1133">Transmembrane helix</keyword>
<evidence type="ECO:0000256" key="1">
    <source>
        <dbReference type="ARBA" id="ARBA00004141"/>
    </source>
</evidence>
<sequence>MQLAVCTHLEAPQRDRKTYKDPCVVEQASAWKHLYEQSVPDERSGRKAAYLSALLNFVGTPIMLLPALVARKLMPDFAAHQKPQDVYVHLIFGLLPAGMVGIIVAALFSATMATVSADLNAIAAVLTKDFYQRIIKPAASEQRLVAVGRGMTLALGACIAGISIWLGQSARSSLFNIMVTAFGVLLAPPLLPLLATSVVYSSGWRTAGIFGDAGDSSSSSMGRSDHARNLWSSMEPLKRSFPI</sequence>
<feature type="transmembrane region" description="Helical" evidence="7">
    <location>
        <begin position="144"/>
        <end position="167"/>
    </location>
</feature>
<dbReference type="PANTHER" id="PTHR11819:SF195">
    <property type="entry name" value="SODIUM_GLUCOSE COTRANSPORTER 4"/>
    <property type="match status" value="1"/>
</dbReference>
<comment type="similarity">
    <text evidence="2 6">Belongs to the sodium:solute symporter (SSF) (TC 2.A.21) family.</text>
</comment>
<evidence type="ECO:0000256" key="4">
    <source>
        <dbReference type="ARBA" id="ARBA00022989"/>
    </source>
</evidence>
<evidence type="ECO:0000313" key="9">
    <source>
        <dbReference type="Proteomes" id="UP000589520"/>
    </source>
</evidence>
<dbReference type="InterPro" id="IPR001734">
    <property type="entry name" value="Na/solute_symporter"/>
</dbReference>
<keyword evidence="3 7" id="KW-0812">Transmembrane</keyword>
<evidence type="ECO:0000256" key="6">
    <source>
        <dbReference type="RuleBase" id="RU362091"/>
    </source>
</evidence>
<evidence type="ECO:0000256" key="2">
    <source>
        <dbReference type="ARBA" id="ARBA00006434"/>
    </source>
</evidence>
<keyword evidence="5 7" id="KW-0472">Membrane</keyword>
<evidence type="ECO:0000256" key="7">
    <source>
        <dbReference type="SAM" id="Phobius"/>
    </source>
</evidence>
<feature type="transmembrane region" description="Helical" evidence="7">
    <location>
        <begin position="48"/>
        <end position="70"/>
    </location>
</feature>
<name>A0A7Y9PDJ3_9BACT</name>
<reference evidence="8 9" key="1">
    <citation type="submission" date="2020-07" db="EMBL/GenBank/DDBJ databases">
        <title>Genomic Encyclopedia of Type Strains, Phase IV (KMG-V): Genome sequencing to study the core and pangenomes of soil and plant-associated prokaryotes.</title>
        <authorList>
            <person name="Whitman W."/>
        </authorList>
    </citation>
    <scope>NUCLEOTIDE SEQUENCE [LARGE SCALE GENOMIC DNA]</scope>
    <source>
        <strain evidence="8 9">X4EP2</strain>
    </source>
</reference>
<dbReference type="Proteomes" id="UP000589520">
    <property type="component" value="Unassembled WGS sequence"/>
</dbReference>
<feature type="transmembrane region" description="Helical" evidence="7">
    <location>
        <begin position="90"/>
        <end position="123"/>
    </location>
</feature>
<dbReference type="GO" id="GO:0005886">
    <property type="term" value="C:plasma membrane"/>
    <property type="evidence" value="ECO:0007669"/>
    <property type="project" value="TreeGrafter"/>
</dbReference>
<dbReference type="RefSeq" id="WP_179486717.1">
    <property type="nucleotide sequence ID" value="NZ_JACCCW010000001.1"/>
</dbReference>
<dbReference type="PROSITE" id="PS50283">
    <property type="entry name" value="NA_SOLUT_SYMP_3"/>
    <property type="match status" value="1"/>
</dbReference>
<protein>
    <submittedName>
        <fullName evidence="8">Na+/proline symporter</fullName>
    </submittedName>
</protein>
<dbReference type="GO" id="GO:0005412">
    <property type="term" value="F:D-glucose:sodium symporter activity"/>
    <property type="evidence" value="ECO:0007669"/>
    <property type="project" value="TreeGrafter"/>
</dbReference>
<evidence type="ECO:0000313" key="8">
    <source>
        <dbReference type="EMBL" id="NYF77822.1"/>
    </source>
</evidence>
<comment type="subcellular location">
    <subcellularLocation>
        <location evidence="1">Membrane</location>
        <topology evidence="1">Multi-pass membrane protein</topology>
    </subcellularLocation>
</comment>
<comment type="caution">
    <text evidence="8">The sequence shown here is derived from an EMBL/GenBank/DDBJ whole genome shotgun (WGS) entry which is preliminary data.</text>
</comment>
<evidence type="ECO:0000256" key="3">
    <source>
        <dbReference type="ARBA" id="ARBA00022692"/>
    </source>
</evidence>
<organism evidence="8 9">
    <name type="scientific">Granulicella arctica</name>
    <dbReference type="NCBI Taxonomy" id="940613"/>
    <lineage>
        <taxon>Bacteria</taxon>
        <taxon>Pseudomonadati</taxon>
        <taxon>Acidobacteriota</taxon>
        <taxon>Terriglobia</taxon>
        <taxon>Terriglobales</taxon>
        <taxon>Acidobacteriaceae</taxon>
        <taxon>Granulicella</taxon>
    </lineage>
</organism>
<dbReference type="EMBL" id="JACCCW010000001">
    <property type="protein sequence ID" value="NYF77822.1"/>
    <property type="molecule type" value="Genomic_DNA"/>
</dbReference>
<dbReference type="AlphaFoldDB" id="A0A7Y9PDJ3"/>
<keyword evidence="9" id="KW-1185">Reference proteome</keyword>
<dbReference type="Gene3D" id="1.20.1730.10">
    <property type="entry name" value="Sodium/glucose cotransporter"/>
    <property type="match status" value="1"/>
</dbReference>
<accession>A0A7Y9PDJ3</accession>
<dbReference type="PANTHER" id="PTHR11819">
    <property type="entry name" value="SOLUTE CARRIER FAMILY 5"/>
    <property type="match status" value="1"/>
</dbReference>
<gene>
    <name evidence="8" type="ORF">HDF17_000109</name>
</gene>
<evidence type="ECO:0000256" key="5">
    <source>
        <dbReference type="ARBA" id="ARBA00023136"/>
    </source>
</evidence>
<dbReference type="InterPro" id="IPR038377">
    <property type="entry name" value="Na/Glc_symporter_sf"/>
</dbReference>